<evidence type="ECO:0000313" key="6">
    <source>
        <dbReference type="EMBL" id="SHG91230.1"/>
    </source>
</evidence>
<dbReference type="RefSeq" id="WP_131819090.1">
    <property type="nucleotide sequence ID" value="NZ_FQWL01000005.1"/>
</dbReference>
<reference evidence="7" key="1">
    <citation type="submission" date="2016-11" db="EMBL/GenBank/DDBJ databases">
        <authorList>
            <person name="Varghese N."/>
            <person name="Submissions S."/>
        </authorList>
    </citation>
    <scope>NUCLEOTIDE SEQUENCE [LARGE SCALE GENOMIC DNA]</scope>
    <source>
        <strain evidence="7">DSM 22638</strain>
    </source>
</reference>
<feature type="transmembrane region" description="Helical" evidence="4">
    <location>
        <begin position="121"/>
        <end position="143"/>
    </location>
</feature>
<feature type="transmembrane region" description="Helical" evidence="4">
    <location>
        <begin position="181"/>
        <end position="200"/>
    </location>
</feature>
<dbReference type="AlphaFoldDB" id="A0A1M5NNY0"/>
<dbReference type="PANTHER" id="PTHR43280">
    <property type="entry name" value="ARAC-FAMILY TRANSCRIPTIONAL REGULATOR"/>
    <property type="match status" value="1"/>
</dbReference>
<keyword evidence="7" id="KW-1185">Reference proteome</keyword>
<dbReference type="PANTHER" id="PTHR43280:SF29">
    <property type="entry name" value="ARAC-FAMILY TRANSCRIPTIONAL REGULATOR"/>
    <property type="match status" value="1"/>
</dbReference>
<dbReference type="Gene3D" id="1.10.10.60">
    <property type="entry name" value="Homeodomain-like"/>
    <property type="match status" value="1"/>
</dbReference>
<feature type="transmembrane region" description="Helical" evidence="4">
    <location>
        <begin position="66"/>
        <end position="87"/>
    </location>
</feature>
<dbReference type="EMBL" id="FQWL01000005">
    <property type="protein sequence ID" value="SHG91230.1"/>
    <property type="molecule type" value="Genomic_DNA"/>
</dbReference>
<feature type="transmembrane region" description="Helical" evidence="4">
    <location>
        <begin position="6"/>
        <end position="28"/>
    </location>
</feature>
<dbReference type="SUPFAM" id="SSF46689">
    <property type="entry name" value="Homeodomain-like"/>
    <property type="match status" value="1"/>
</dbReference>
<name>A0A1M5NNY0_9FLAO</name>
<feature type="transmembrane region" description="Helical" evidence="4">
    <location>
        <begin position="99"/>
        <end position="115"/>
    </location>
</feature>
<feature type="transmembrane region" description="Helical" evidence="4">
    <location>
        <begin position="35"/>
        <end position="60"/>
    </location>
</feature>
<organism evidence="6 7">
    <name type="scientific">Flagellimonas flava</name>
    <dbReference type="NCBI Taxonomy" id="570519"/>
    <lineage>
        <taxon>Bacteria</taxon>
        <taxon>Pseudomonadati</taxon>
        <taxon>Bacteroidota</taxon>
        <taxon>Flavobacteriia</taxon>
        <taxon>Flavobacteriales</taxon>
        <taxon>Flavobacteriaceae</taxon>
        <taxon>Flagellimonas</taxon>
    </lineage>
</organism>
<gene>
    <name evidence="6" type="ORF">SAMN04488116_2902</name>
</gene>
<dbReference type="OrthoDB" id="6283866at2"/>
<evidence type="ECO:0000256" key="3">
    <source>
        <dbReference type="ARBA" id="ARBA00023163"/>
    </source>
</evidence>
<sequence>MNIWKLVIVIVSGIAIAQGLFLSLYILIRGQRRFLPAFFLSLMLLALTLRLSKTYFYYLFAMVPTWSVWIAIAGLWAIGPSFWLYTLSSGPNKIRKMDYLHYIPSIIFVFISTFANPSWPLLPLFNAGAIILVLYIAASFLLFRLGKWQGNKRRFLLFGTSIGLIGLIFTSHIFIGTIQSYTVGTILTLIILYCINFMILRDRTILKSAESKSKKVRPDALAVIIEDIGQLFDEQKIYRKKGLTLATVAQELNHPVYLVSQAIKEHKNTKFNAFVNAYRVSEVKTRLKDLDANSKIEVIAKEVGFSSTASLYKAFKEQTRLTPQAFRKEYEAKNHMLD</sequence>
<keyword evidence="1" id="KW-0805">Transcription regulation</keyword>
<dbReference type="STRING" id="570519.SAMN04488116_2902"/>
<evidence type="ECO:0000313" key="7">
    <source>
        <dbReference type="Proteomes" id="UP000184532"/>
    </source>
</evidence>
<feature type="domain" description="HTH araC/xylS-type" evidence="5">
    <location>
        <begin position="226"/>
        <end position="329"/>
    </location>
</feature>
<dbReference type="Proteomes" id="UP000184532">
    <property type="component" value="Unassembled WGS sequence"/>
</dbReference>
<keyword evidence="4" id="KW-0472">Membrane</keyword>
<evidence type="ECO:0000259" key="5">
    <source>
        <dbReference type="PROSITE" id="PS01124"/>
    </source>
</evidence>
<evidence type="ECO:0000256" key="4">
    <source>
        <dbReference type="SAM" id="Phobius"/>
    </source>
</evidence>
<protein>
    <submittedName>
        <fullName evidence="6">Helix-turn-helix domain-containing protein</fullName>
    </submittedName>
</protein>
<evidence type="ECO:0000256" key="2">
    <source>
        <dbReference type="ARBA" id="ARBA00023125"/>
    </source>
</evidence>
<dbReference type="Pfam" id="PF12833">
    <property type="entry name" value="HTH_18"/>
    <property type="match status" value="1"/>
</dbReference>
<keyword evidence="4" id="KW-0812">Transmembrane</keyword>
<accession>A0A1M5NNY0</accession>
<dbReference type="SMART" id="SM00342">
    <property type="entry name" value="HTH_ARAC"/>
    <property type="match status" value="1"/>
</dbReference>
<evidence type="ECO:0000256" key="1">
    <source>
        <dbReference type="ARBA" id="ARBA00023015"/>
    </source>
</evidence>
<keyword evidence="4" id="KW-1133">Transmembrane helix</keyword>
<proteinExistence type="predicted"/>
<dbReference type="GO" id="GO:0003700">
    <property type="term" value="F:DNA-binding transcription factor activity"/>
    <property type="evidence" value="ECO:0007669"/>
    <property type="project" value="InterPro"/>
</dbReference>
<keyword evidence="3" id="KW-0804">Transcription</keyword>
<keyword evidence="2" id="KW-0238">DNA-binding</keyword>
<dbReference type="PROSITE" id="PS01124">
    <property type="entry name" value="HTH_ARAC_FAMILY_2"/>
    <property type="match status" value="1"/>
</dbReference>
<feature type="transmembrane region" description="Helical" evidence="4">
    <location>
        <begin position="155"/>
        <end position="175"/>
    </location>
</feature>
<dbReference type="InterPro" id="IPR009057">
    <property type="entry name" value="Homeodomain-like_sf"/>
</dbReference>
<dbReference type="InterPro" id="IPR018060">
    <property type="entry name" value="HTH_AraC"/>
</dbReference>
<dbReference type="GO" id="GO:0043565">
    <property type="term" value="F:sequence-specific DNA binding"/>
    <property type="evidence" value="ECO:0007669"/>
    <property type="project" value="InterPro"/>
</dbReference>